<feature type="transmembrane region" description="Helical" evidence="12">
    <location>
        <begin position="150"/>
        <end position="172"/>
    </location>
</feature>
<feature type="transmembrane region" description="Helical" evidence="12">
    <location>
        <begin position="326"/>
        <end position="344"/>
    </location>
</feature>
<evidence type="ECO:0000256" key="4">
    <source>
        <dbReference type="ARBA" id="ARBA00022475"/>
    </source>
</evidence>
<dbReference type="NCBIfam" id="TIGR00813">
    <property type="entry name" value="sss"/>
    <property type="match status" value="1"/>
</dbReference>
<feature type="transmembrane region" description="Helical" evidence="12">
    <location>
        <begin position="78"/>
        <end position="101"/>
    </location>
</feature>
<dbReference type="PROSITE" id="PS50283">
    <property type="entry name" value="NA_SOLUT_SYMP_3"/>
    <property type="match status" value="1"/>
</dbReference>
<dbReference type="InterPro" id="IPR051163">
    <property type="entry name" value="Sodium:Solute_Symporter_SSF"/>
</dbReference>
<keyword evidence="5 12" id="KW-0812">Transmembrane</keyword>
<keyword evidence="3" id="KW-0813">Transport</keyword>
<dbReference type="PANTHER" id="PTHR42985:SF47">
    <property type="entry name" value="INTEGRAL MEMBRANE TRANSPORT PROTEIN"/>
    <property type="match status" value="1"/>
</dbReference>
<feature type="transmembrane region" description="Helical" evidence="12">
    <location>
        <begin position="379"/>
        <end position="396"/>
    </location>
</feature>
<evidence type="ECO:0000256" key="12">
    <source>
        <dbReference type="SAM" id="Phobius"/>
    </source>
</evidence>
<feature type="transmembrane region" description="Helical" evidence="12">
    <location>
        <begin position="46"/>
        <end position="66"/>
    </location>
</feature>
<evidence type="ECO:0000256" key="3">
    <source>
        <dbReference type="ARBA" id="ARBA00022448"/>
    </source>
</evidence>
<keyword evidence="8" id="KW-0406">Ion transport</keyword>
<dbReference type="GO" id="GO:0005886">
    <property type="term" value="C:plasma membrane"/>
    <property type="evidence" value="ECO:0007669"/>
    <property type="project" value="UniProtKB-SubCell"/>
</dbReference>
<dbReference type="RefSeq" id="WP_145203899.1">
    <property type="nucleotide sequence ID" value="NZ_CP036267.1"/>
</dbReference>
<feature type="transmembrane region" description="Helical" evidence="12">
    <location>
        <begin position="7"/>
        <end position="26"/>
    </location>
</feature>
<dbReference type="InterPro" id="IPR001734">
    <property type="entry name" value="Na/solute_symporter"/>
</dbReference>
<dbReference type="GO" id="GO:0015293">
    <property type="term" value="F:symporter activity"/>
    <property type="evidence" value="ECO:0007669"/>
    <property type="project" value="TreeGrafter"/>
</dbReference>
<dbReference type="EMBL" id="CP036267">
    <property type="protein sequence ID" value="QDT35022.1"/>
    <property type="molecule type" value="Genomic_DNA"/>
</dbReference>
<feature type="transmembrane region" description="Helical" evidence="12">
    <location>
        <begin position="465"/>
        <end position="486"/>
    </location>
</feature>
<evidence type="ECO:0000256" key="2">
    <source>
        <dbReference type="ARBA" id="ARBA00006434"/>
    </source>
</evidence>
<dbReference type="Proteomes" id="UP000315724">
    <property type="component" value="Chromosome"/>
</dbReference>
<evidence type="ECO:0000256" key="1">
    <source>
        <dbReference type="ARBA" id="ARBA00004651"/>
    </source>
</evidence>
<dbReference type="CDD" id="cd11493">
    <property type="entry name" value="SLC5sbd_NIS-like_u1"/>
    <property type="match status" value="1"/>
</dbReference>
<keyword evidence="4" id="KW-1003">Cell membrane</keyword>
<feature type="transmembrane region" description="Helical" evidence="12">
    <location>
        <begin position="184"/>
        <end position="204"/>
    </location>
</feature>
<protein>
    <submittedName>
        <fullName evidence="13">Sodium/glucose cotransporter</fullName>
    </submittedName>
</protein>
<comment type="subcellular location">
    <subcellularLocation>
        <location evidence="1">Cell membrane</location>
        <topology evidence="1">Multi-pass membrane protein</topology>
    </subcellularLocation>
</comment>
<comment type="similarity">
    <text evidence="2 11">Belongs to the sodium:solute symporter (SSF) (TC 2.A.21) family.</text>
</comment>
<feature type="transmembrane region" description="Helical" evidence="12">
    <location>
        <begin position="273"/>
        <end position="301"/>
    </location>
</feature>
<dbReference type="Gene3D" id="1.20.1730.10">
    <property type="entry name" value="Sodium/glucose cotransporter"/>
    <property type="match status" value="1"/>
</dbReference>
<keyword evidence="6 12" id="KW-1133">Transmembrane helix</keyword>
<dbReference type="Pfam" id="PF00474">
    <property type="entry name" value="SSF"/>
    <property type="match status" value="1"/>
</dbReference>
<feature type="transmembrane region" description="Helical" evidence="12">
    <location>
        <begin position="435"/>
        <end position="453"/>
    </location>
</feature>
<dbReference type="OrthoDB" id="9810181at2"/>
<evidence type="ECO:0000256" key="10">
    <source>
        <dbReference type="ARBA" id="ARBA00023201"/>
    </source>
</evidence>
<evidence type="ECO:0000313" key="13">
    <source>
        <dbReference type="EMBL" id="QDT35022.1"/>
    </source>
</evidence>
<dbReference type="PANTHER" id="PTHR42985">
    <property type="entry name" value="SODIUM-COUPLED MONOCARBOXYLATE TRANSPORTER"/>
    <property type="match status" value="1"/>
</dbReference>
<evidence type="ECO:0000256" key="7">
    <source>
        <dbReference type="ARBA" id="ARBA00023053"/>
    </source>
</evidence>
<keyword evidence="10" id="KW-0739">Sodium transport</keyword>
<dbReference type="KEGG" id="tpol:Mal48_42950"/>
<evidence type="ECO:0000256" key="11">
    <source>
        <dbReference type="RuleBase" id="RU362091"/>
    </source>
</evidence>
<evidence type="ECO:0000256" key="6">
    <source>
        <dbReference type="ARBA" id="ARBA00022989"/>
    </source>
</evidence>
<dbReference type="InterPro" id="IPR038377">
    <property type="entry name" value="Na/Glc_symporter_sf"/>
</dbReference>
<sequence length="494" mass="53231" precursor="true">MSAELGPIDVVVLISLLLAAIAIGFWSGRKNTDVESYLLGGRSLPWWAILGSIVATETSTATVLSVPGVAFGDAGMKWLQIAFGYIVGRMVVVQVFLPLYFKGKLLTAYQVLDSRFGTATKRTASLLFLITRNLGDGLRLFLAGIVLHTLLGWPFVNCVIAMGVVTIFYTFFGGLRSVVWNDCIQFVIYMLGGVAALFIIASQVPEGWSQIWTFAETTGKLKIIETKFLISDPYNIWAGMIGGAVLTIGTHGTDHMMVQRYLSARSQGEAGRAVFLSSLVVLVQFALFLFIGVELACYYSLDGNVAPEKADQVFAHFIVNQFPRNTGLIGLILAAILAAAMSTLSSSLNASSSAFLNDFYVPNCQTPPDDHTQLTISRWLTVAFGVLQIGIGVWAISLERTVVNNALTIAGFSAGLLLGIFSLGVLTKRASQKSAIGGAFVGLIVLIIVQFVLKNSDGKPLVAWPWIALIGSVTTFSVGMLISFIFPQKQAVIE</sequence>
<proteinExistence type="inferred from homology"/>
<dbReference type="AlphaFoldDB" id="A0A517QTT8"/>
<evidence type="ECO:0000256" key="5">
    <source>
        <dbReference type="ARBA" id="ARBA00022692"/>
    </source>
</evidence>
<evidence type="ECO:0000256" key="9">
    <source>
        <dbReference type="ARBA" id="ARBA00023136"/>
    </source>
</evidence>
<evidence type="ECO:0000256" key="8">
    <source>
        <dbReference type="ARBA" id="ARBA00023065"/>
    </source>
</evidence>
<evidence type="ECO:0000313" key="14">
    <source>
        <dbReference type="Proteomes" id="UP000315724"/>
    </source>
</evidence>
<gene>
    <name evidence="13" type="primary">sglT_2</name>
    <name evidence="13" type="ORF">Mal48_42950</name>
</gene>
<feature type="transmembrane region" description="Helical" evidence="12">
    <location>
        <begin position="234"/>
        <end position="252"/>
    </location>
</feature>
<name>A0A517QTT8_9PLAN</name>
<accession>A0A517QTT8</accession>
<keyword evidence="7" id="KW-0915">Sodium</keyword>
<organism evidence="13 14">
    <name type="scientific">Thalassoglobus polymorphus</name>
    <dbReference type="NCBI Taxonomy" id="2527994"/>
    <lineage>
        <taxon>Bacteria</taxon>
        <taxon>Pseudomonadati</taxon>
        <taxon>Planctomycetota</taxon>
        <taxon>Planctomycetia</taxon>
        <taxon>Planctomycetales</taxon>
        <taxon>Planctomycetaceae</taxon>
        <taxon>Thalassoglobus</taxon>
    </lineage>
</organism>
<feature type="transmembrane region" description="Helical" evidence="12">
    <location>
        <begin position="402"/>
        <end position="423"/>
    </location>
</feature>
<keyword evidence="9 12" id="KW-0472">Membrane</keyword>
<reference evidence="13 14" key="1">
    <citation type="submission" date="2019-02" db="EMBL/GenBank/DDBJ databases">
        <title>Deep-cultivation of Planctomycetes and their phenomic and genomic characterization uncovers novel biology.</title>
        <authorList>
            <person name="Wiegand S."/>
            <person name="Jogler M."/>
            <person name="Boedeker C."/>
            <person name="Pinto D."/>
            <person name="Vollmers J."/>
            <person name="Rivas-Marin E."/>
            <person name="Kohn T."/>
            <person name="Peeters S.H."/>
            <person name="Heuer A."/>
            <person name="Rast P."/>
            <person name="Oberbeckmann S."/>
            <person name="Bunk B."/>
            <person name="Jeske O."/>
            <person name="Meyerdierks A."/>
            <person name="Storesund J.E."/>
            <person name="Kallscheuer N."/>
            <person name="Luecker S."/>
            <person name="Lage O.M."/>
            <person name="Pohl T."/>
            <person name="Merkel B.J."/>
            <person name="Hornburger P."/>
            <person name="Mueller R.-W."/>
            <person name="Bruemmer F."/>
            <person name="Labrenz M."/>
            <person name="Spormann A.M."/>
            <person name="Op den Camp H."/>
            <person name="Overmann J."/>
            <person name="Amann R."/>
            <person name="Jetten M.S.M."/>
            <person name="Mascher T."/>
            <person name="Medema M.H."/>
            <person name="Devos D.P."/>
            <person name="Kaster A.-K."/>
            <person name="Ovreas L."/>
            <person name="Rohde M."/>
            <person name="Galperin M.Y."/>
            <person name="Jogler C."/>
        </authorList>
    </citation>
    <scope>NUCLEOTIDE SEQUENCE [LARGE SCALE GENOMIC DNA]</scope>
    <source>
        <strain evidence="13 14">Mal48</strain>
    </source>
</reference>
<dbReference type="GO" id="GO:0006814">
    <property type="term" value="P:sodium ion transport"/>
    <property type="evidence" value="ECO:0007669"/>
    <property type="project" value="UniProtKB-KW"/>
</dbReference>
<keyword evidence="14" id="KW-1185">Reference proteome</keyword>